<proteinExistence type="predicted"/>
<name>A0ABM4CQU9_HYDVU</name>
<feature type="transmembrane region" description="Helical" evidence="5">
    <location>
        <begin position="193"/>
        <end position="210"/>
    </location>
</feature>
<dbReference type="RefSeq" id="XP_065664225.1">
    <property type="nucleotide sequence ID" value="XM_065808153.1"/>
</dbReference>
<feature type="transmembrane region" description="Helical" evidence="5">
    <location>
        <begin position="118"/>
        <end position="137"/>
    </location>
</feature>
<dbReference type="InterPro" id="IPR000832">
    <property type="entry name" value="GPCR_2_secretin-like"/>
</dbReference>
<feature type="transmembrane region" description="Helical" evidence="5">
    <location>
        <begin position="72"/>
        <end position="97"/>
    </location>
</feature>
<evidence type="ECO:0000256" key="2">
    <source>
        <dbReference type="ARBA" id="ARBA00022692"/>
    </source>
</evidence>
<dbReference type="Proteomes" id="UP001652625">
    <property type="component" value="Chromosome 10"/>
</dbReference>
<evidence type="ECO:0000256" key="5">
    <source>
        <dbReference type="SAM" id="Phobius"/>
    </source>
</evidence>
<evidence type="ECO:0000313" key="8">
    <source>
        <dbReference type="RefSeq" id="XP_065664225.1"/>
    </source>
</evidence>
<feature type="transmembrane region" description="Helical" evidence="5">
    <location>
        <begin position="25"/>
        <end position="46"/>
    </location>
</feature>
<dbReference type="PROSITE" id="PS50261">
    <property type="entry name" value="G_PROTEIN_RECEP_F2_4"/>
    <property type="match status" value="1"/>
</dbReference>
<gene>
    <name evidence="8" type="primary">LOC136086002</name>
</gene>
<keyword evidence="4 5" id="KW-0472">Membrane</keyword>
<evidence type="ECO:0000256" key="4">
    <source>
        <dbReference type="ARBA" id="ARBA00023136"/>
    </source>
</evidence>
<keyword evidence="7" id="KW-1185">Reference proteome</keyword>
<dbReference type="Gene3D" id="1.20.1070.10">
    <property type="entry name" value="Rhodopsin 7-helix transmembrane proteins"/>
    <property type="match status" value="1"/>
</dbReference>
<evidence type="ECO:0000256" key="3">
    <source>
        <dbReference type="ARBA" id="ARBA00022989"/>
    </source>
</evidence>
<feature type="domain" description="G-protein coupled receptors family 2 profile 2" evidence="6">
    <location>
        <begin position="1"/>
        <end position="167"/>
    </location>
</feature>
<comment type="subcellular location">
    <subcellularLocation>
        <location evidence="1">Membrane</location>
        <topology evidence="1">Multi-pass membrane protein</topology>
    </subcellularLocation>
</comment>
<dbReference type="PANTHER" id="PTHR47767:SF2">
    <property type="entry name" value="GPS DOMAIN-CONTAINING PROTEIN"/>
    <property type="match status" value="1"/>
</dbReference>
<keyword evidence="2 5" id="KW-0812">Transmembrane</keyword>
<organism evidence="7 8">
    <name type="scientific">Hydra vulgaris</name>
    <name type="common">Hydra</name>
    <name type="synonym">Hydra attenuata</name>
    <dbReference type="NCBI Taxonomy" id="6087"/>
    <lineage>
        <taxon>Eukaryota</taxon>
        <taxon>Metazoa</taxon>
        <taxon>Cnidaria</taxon>
        <taxon>Hydrozoa</taxon>
        <taxon>Hydroidolina</taxon>
        <taxon>Anthoathecata</taxon>
        <taxon>Aplanulata</taxon>
        <taxon>Hydridae</taxon>
        <taxon>Hydra</taxon>
    </lineage>
</organism>
<dbReference type="InterPro" id="IPR017981">
    <property type="entry name" value="GPCR_2-like_7TM"/>
</dbReference>
<feature type="transmembrane region" description="Helical" evidence="5">
    <location>
        <begin position="143"/>
        <end position="165"/>
    </location>
</feature>
<evidence type="ECO:0000259" key="6">
    <source>
        <dbReference type="PROSITE" id="PS50261"/>
    </source>
</evidence>
<evidence type="ECO:0000256" key="1">
    <source>
        <dbReference type="ARBA" id="ARBA00004141"/>
    </source>
</evidence>
<protein>
    <submittedName>
        <fullName evidence="8">Adhesion G-protein coupled receptor D1-like</fullName>
    </submittedName>
</protein>
<dbReference type="GeneID" id="136086002"/>
<evidence type="ECO:0000313" key="7">
    <source>
        <dbReference type="Proteomes" id="UP001652625"/>
    </source>
</evidence>
<keyword evidence="3 5" id="KW-1133">Transmembrane helix</keyword>
<accession>A0ABM4CQU9</accession>
<dbReference type="InterPro" id="IPR053066">
    <property type="entry name" value="ADGR_G7"/>
</dbReference>
<sequence length="233" mass="26455">MAVEGFNLYKMFVKVFGGSPDSTKFLLKASAFGWGLPLIFTIVTAVSKPDSLGPGPGPITKKDLKSCVVRGFSFYFGILLPVCIVMAFNIVILSLTVRGIDNNSSLQNKMKSIKKVRIAFACSLLLGTTWLFAILAVGKLKIAFQWLFCIFNSLQGFFIFLFYTLNNKKIKEQLSFLYKKRSWRSKTFEKSKFIIMVIILGILVINTKYINTRYINTKYIKVKIKNLKKKMCS</sequence>
<dbReference type="Pfam" id="PF00002">
    <property type="entry name" value="7tm_2"/>
    <property type="match status" value="1"/>
</dbReference>
<dbReference type="PANTHER" id="PTHR47767">
    <property type="entry name" value="ADHESION G PROTEIN-COUPLED RECEPTOR G7"/>
    <property type="match status" value="1"/>
</dbReference>
<reference evidence="8" key="1">
    <citation type="submission" date="2025-08" db="UniProtKB">
        <authorList>
            <consortium name="RefSeq"/>
        </authorList>
    </citation>
    <scope>IDENTIFICATION</scope>
</reference>